<organism evidence="6 7">
    <name type="scientific">Hamadaea flava</name>
    <dbReference type="NCBI Taxonomy" id="1742688"/>
    <lineage>
        <taxon>Bacteria</taxon>
        <taxon>Bacillati</taxon>
        <taxon>Actinomycetota</taxon>
        <taxon>Actinomycetes</taxon>
        <taxon>Micromonosporales</taxon>
        <taxon>Micromonosporaceae</taxon>
        <taxon>Hamadaea</taxon>
    </lineage>
</organism>
<dbReference type="NCBIfam" id="TIGR02050">
    <property type="entry name" value="gshA_cyan_rel"/>
    <property type="match status" value="1"/>
</dbReference>
<dbReference type="NCBIfam" id="NF010041">
    <property type="entry name" value="PRK13517.1-1"/>
    <property type="match status" value="1"/>
</dbReference>
<name>A0ABV8LZQ3_9ACTN</name>
<keyword evidence="1 5" id="KW-0436">Ligase</keyword>
<comment type="caution">
    <text evidence="6">The sequence shown here is derived from an EMBL/GenBank/DDBJ whole genome shotgun (WGS) entry which is preliminary data.</text>
</comment>
<dbReference type="InterPro" id="IPR014746">
    <property type="entry name" value="Gln_synth/guanido_kin_cat_dom"/>
</dbReference>
<evidence type="ECO:0000256" key="3">
    <source>
        <dbReference type="ARBA" id="ARBA00022840"/>
    </source>
</evidence>
<dbReference type="SUPFAM" id="SSF55931">
    <property type="entry name" value="Glutamine synthetase/guanido kinase"/>
    <property type="match status" value="1"/>
</dbReference>
<evidence type="ECO:0000256" key="1">
    <source>
        <dbReference type="ARBA" id="ARBA00022598"/>
    </source>
</evidence>
<dbReference type="PANTHER" id="PTHR36510:SF1">
    <property type="entry name" value="GLUTAMATE--CYSTEINE LIGASE 2-RELATED"/>
    <property type="match status" value="1"/>
</dbReference>
<dbReference type="Proteomes" id="UP001595816">
    <property type="component" value="Unassembled WGS sequence"/>
</dbReference>
<keyword evidence="2 5" id="KW-0547">Nucleotide-binding</keyword>
<accession>A0ABV8LZQ3</accession>
<comment type="catalytic activity">
    <reaction evidence="4 5">
        <text>L-cysteine + L-glutamate + ATP = gamma-L-glutamyl-L-cysteine + ADP + phosphate + H(+)</text>
        <dbReference type="Rhea" id="RHEA:13285"/>
        <dbReference type="ChEBI" id="CHEBI:15378"/>
        <dbReference type="ChEBI" id="CHEBI:29985"/>
        <dbReference type="ChEBI" id="CHEBI:30616"/>
        <dbReference type="ChEBI" id="CHEBI:35235"/>
        <dbReference type="ChEBI" id="CHEBI:43474"/>
        <dbReference type="ChEBI" id="CHEBI:58173"/>
        <dbReference type="ChEBI" id="CHEBI:456216"/>
        <dbReference type="EC" id="6.3.2.2"/>
    </reaction>
</comment>
<reference evidence="7" key="1">
    <citation type="journal article" date="2019" name="Int. J. Syst. Evol. Microbiol.">
        <title>The Global Catalogue of Microorganisms (GCM) 10K type strain sequencing project: providing services to taxonomists for standard genome sequencing and annotation.</title>
        <authorList>
            <consortium name="The Broad Institute Genomics Platform"/>
            <consortium name="The Broad Institute Genome Sequencing Center for Infectious Disease"/>
            <person name="Wu L."/>
            <person name="Ma J."/>
        </authorList>
    </citation>
    <scope>NUCLEOTIDE SEQUENCE [LARGE SCALE GENOMIC DNA]</scope>
    <source>
        <strain evidence="7">CGMCC 4.7289</strain>
    </source>
</reference>
<protein>
    <recommendedName>
        <fullName evidence="5">Putative glutamate--cysteine ligase 2</fullName>
        <ecNumber evidence="5">6.3.2.2</ecNumber>
    </recommendedName>
    <alternativeName>
        <fullName evidence="5">Gamma-glutamylcysteine synthetase 2</fullName>
        <shortName evidence="5">GCS 2</shortName>
        <shortName evidence="5">Gamma-GCS 2</shortName>
    </alternativeName>
</protein>
<sequence length="372" mass="40850">MDRGVGLTFGVEEEFHLLNPATGRLAPGARQLLAAFGAHDVFGLPNQEFQQAMVETATPVCHDLDELRQALIATRTTLIQAGDRVGLWIAAAGTVPDCGIVTAPVYPDERYRRISDEYRRLAVEQQVCACQVQVGVPDEELAFHLIRRIRGWLPVLLALSGGSPYFQNQDTGYASYRAVVLSRWPTSGPMPLFADRTDYHRRVDKLITSGVIGDYGMIYYDVRPSQRYPTLEIRIADACPLLDDVLLIAALARALVVTAADEEERGEPIPDVADELLRGATWRAARSGIRGKLVDAVAGDAVASKDLVRRFIRHVRPALEASGDDAYVDEALLELAKRGTSAERQRRALSAGKGMHKVTASIVAETRTFSEK</sequence>
<dbReference type="EMBL" id="JBHSAY010000028">
    <property type="protein sequence ID" value="MFC4135973.1"/>
    <property type="molecule type" value="Genomic_DNA"/>
</dbReference>
<dbReference type="Gene3D" id="3.30.590.20">
    <property type="match status" value="1"/>
</dbReference>
<evidence type="ECO:0000256" key="5">
    <source>
        <dbReference type="HAMAP-Rule" id="MF_01609"/>
    </source>
</evidence>
<comment type="function">
    <text evidence="5">ATP-dependent carboxylate-amine ligase which exhibits weak glutamate--cysteine ligase activity.</text>
</comment>
<dbReference type="Pfam" id="PF04107">
    <property type="entry name" value="GCS2"/>
    <property type="match status" value="1"/>
</dbReference>
<keyword evidence="3 5" id="KW-0067">ATP-binding</keyword>
<evidence type="ECO:0000256" key="2">
    <source>
        <dbReference type="ARBA" id="ARBA00022741"/>
    </source>
</evidence>
<dbReference type="HAMAP" id="MF_01609">
    <property type="entry name" value="Glu_cys_ligase_2"/>
    <property type="match status" value="1"/>
</dbReference>
<evidence type="ECO:0000256" key="4">
    <source>
        <dbReference type="ARBA" id="ARBA00048819"/>
    </source>
</evidence>
<dbReference type="InterPro" id="IPR006336">
    <property type="entry name" value="GCS2"/>
</dbReference>
<dbReference type="InterPro" id="IPR050141">
    <property type="entry name" value="GCL_type2/YbdK_subfam"/>
</dbReference>
<keyword evidence="7" id="KW-1185">Reference proteome</keyword>
<dbReference type="EC" id="6.3.2.2" evidence="5"/>
<proteinExistence type="inferred from homology"/>
<dbReference type="RefSeq" id="WP_253762556.1">
    <property type="nucleotide sequence ID" value="NZ_JAMZDZ010000001.1"/>
</dbReference>
<comment type="similarity">
    <text evidence="5">Belongs to the glutamate--cysteine ligase type 2 family. YbdK subfamily.</text>
</comment>
<dbReference type="GO" id="GO:0004357">
    <property type="term" value="F:glutamate-cysteine ligase activity"/>
    <property type="evidence" value="ECO:0007669"/>
    <property type="project" value="UniProtKB-EC"/>
</dbReference>
<dbReference type="InterPro" id="IPR011793">
    <property type="entry name" value="YbdK"/>
</dbReference>
<evidence type="ECO:0000313" key="7">
    <source>
        <dbReference type="Proteomes" id="UP001595816"/>
    </source>
</evidence>
<gene>
    <name evidence="6" type="ORF">ACFOZ4_35665</name>
</gene>
<evidence type="ECO:0000313" key="6">
    <source>
        <dbReference type="EMBL" id="MFC4135973.1"/>
    </source>
</evidence>
<dbReference type="PANTHER" id="PTHR36510">
    <property type="entry name" value="GLUTAMATE--CYSTEINE LIGASE 2-RELATED"/>
    <property type="match status" value="1"/>
</dbReference>